<dbReference type="EMBL" id="SLWN01000001">
    <property type="protein sequence ID" value="TCO36072.1"/>
    <property type="molecule type" value="Genomic_DNA"/>
</dbReference>
<dbReference type="RefSeq" id="WP_132207669.1">
    <property type="nucleotide sequence ID" value="NZ_SLWN01000001.1"/>
</dbReference>
<evidence type="ECO:0000313" key="2">
    <source>
        <dbReference type="EMBL" id="TCO36072.1"/>
    </source>
</evidence>
<dbReference type="AlphaFoldDB" id="A0A4R2HX86"/>
<proteinExistence type="predicted"/>
<name>A0A4R2HX86_9ACTN</name>
<evidence type="ECO:0000256" key="1">
    <source>
        <dbReference type="SAM" id="SignalP"/>
    </source>
</evidence>
<accession>A0A4R2HX86</accession>
<feature type="signal peptide" evidence="1">
    <location>
        <begin position="1"/>
        <end position="19"/>
    </location>
</feature>
<organism evidence="2 3">
    <name type="scientific">Kribbella steppae</name>
    <dbReference type="NCBI Taxonomy" id="2512223"/>
    <lineage>
        <taxon>Bacteria</taxon>
        <taxon>Bacillati</taxon>
        <taxon>Actinomycetota</taxon>
        <taxon>Actinomycetes</taxon>
        <taxon>Propionibacteriales</taxon>
        <taxon>Kribbellaceae</taxon>
        <taxon>Kribbella</taxon>
    </lineage>
</organism>
<dbReference type="Proteomes" id="UP000294508">
    <property type="component" value="Unassembled WGS sequence"/>
</dbReference>
<dbReference type="OrthoDB" id="5146666at2"/>
<comment type="caution">
    <text evidence="2">The sequence shown here is derived from an EMBL/GenBank/DDBJ whole genome shotgun (WGS) entry which is preliminary data.</text>
</comment>
<gene>
    <name evidence="2" type="ORF">EV652_101963</name>
</gene>
<keyword evidence="1" id="KW-0732">Signal</keyword>
<sequence>MLRRLLLMVGLLIAGFLFAGAPAFGAPPVTETTTQKNLVETFVDIVPNSNCVEEGPLYTITTTTNLIMHSTIFDDGREHDTFTQTGTFVAVPLEDPTLPSYTGKVTIWGGFNANGATVNGTFTFNLHATGSDGSTINTHQVDHFNARPDGTVNEFFHCH</sequence>
<reference evidence="2 3" key="1">
    <citation type="journal article" date="2015" name="Stand. Genomic Sci.">
        <title>Genomic Encyclopedia of Bacterial and Archaeal Type Strains, Phase III: the genomes of soil and plant-associated and newly described type strains.</title>
        <authorList>
            <person name="Whitman W.B."/>
            <person name="Woyke T."/>
            <person name="Klenk H.P."/>
            <person name="Zhou Y."/>
            <person name="Lilburn T.G."/>
            <person name="Beck B.J."/>
            <person name="De Vos P."/>
            <person name="Vandamme P."/>
            <person name="Eisen J.A."/>
            <person name="Garrity G."/>
            <person name="Hugenholtz P."/>
            <person name="Kyrpides N.C."/>
        </authorList>
    </citation>
    <scope>NUCLEOTIDE SEQUENCE [LARGE SCALE GENOMIC DNA]</scope>
    <source>
        <strain evidence="2 3">VKM Ac-2572</strain>
    </source>
</reference>
<protein>
    <submittedName>
        <fullName evidence="2">Uncharacterized protein</fullName>
    </submittedName>
</protein>
<evidence type="ECO:0000313" key="3">
    <source>
        <dbReference type="Proteomes" id="UP000294508"/>
    </source>
</evidence>
<feature type="chain" id="PRO_5039256612" evidence="1">
    <location>
        <begin position="20"/>
        <end position="159"/>
    </location>
</feature>
<keyword evidence="3" id="KW-1185">Reference proteome</keyword>